<evidence type="ECO:0000313" key="1">
    <source>
        <dbReference type="EMBL" id="KAH0465374.1"/>
    </source>
</evidence>
<name>A0AAV7GV39_DENCH</name>
<gene>
    <name evidence="1" type="ORF">IEQ34_005477</name>
</gene>
<accession>A0AAV7GV39</accession>
<evidence type="ECO:0000313" key="2">
    <source>
        <dbReference type="Proteomes" id="UP000775213"/>
    </source>
</evidence>
<comment type="caution">
    <text evidence="1">The sequence shown here is derived from an EMBL/GenBank/DDBJ whole genome shotgun (WGS) entry which is preliminary data.</text>
</comment>
<dbReference type="Proteomes" id="UP000775213">
    <property type="component" value="Unassembled WGS sequence"/>
</dbReference>
<sequence length="265" mass="29689">MECSFVLRTSFVHLGEEMTIVLMLPILRDMTGPRIRARRAKERIFHCHVIYSKCCKEHRYEEYYALLSLFFGLLRAHKEWWIAEDGLSTTIEVEEDGLLTTINVKEDGLSTINEAMKRFGAVQIILTKICNGVAKALSGEVKAKSSLGSPKPAHLDLWPTHLPAPECSSEPCSHLSPCLPLLYEAVEVESWMKPECLLQQCLEERDAPGLASQLEPGKCSSQSDLKSTISIDKKVVDKRLSIVQNAAWPMCKASSFFPLIYATSS</sequence>
<protein>
    <submittedName>
        <fullName evidence="1">Uncharacterized protein</fullName>
    </submittedName>
</protein>
<organism evidence="1 2">
    <name type="scientific">Dendrobium chrysotoxum</name>
    <name type="common">Orchid</name>
    <dbReference type="NCBI Taxonomy" id="161865"/>
    <lineage>
        <taxon>Eukaryota</taxon>
        <taxon>Viridiplantae</taxon>
        <taxon>Streptophyta</taxon>
        <taxon>Embryophyta</taxon>
        <taxon>Tracheophyta</taxon>
        <taxon>Spermatophyta</taxon>
        <taxon>Magnoliopsida</taxon>
        <taxon>Liliopsida</taxon>
        <taxon>Asparagales</taxon>
        <taxon>Orchidaceae</taxon>
        <taxon>Epidendroideae</taxon>
        <taxon>Malaxideae</taxon>
        <taxon>Dendrobiinae</taxon>
        <taxon>Dendrobium</taxon>
    </lineage>
</organism>
<proteinExistence type="predicted"/>
<dbReference type="AlphaFoldDB" id="A0AAV7GV39"/>
<dbReference type="EMBL" id="JAGFBR010000006">
    <property type="protein sequence ID" value="KAH0465374.1"/>
    <property type="molecule type" value="Genomic_DNA"/>
</dbReference>
<keyword evidence="2" id="KW-1185">Reference proteome</keyword>
<reference evidence="1 2" key="1">
    <citation type="journal article" date="2021" name="Hortic Res">
        <title>Chromosome-scale assembly of the Dendrobium chrysotoxum genome enhances the understanding of orchid evolution.</title>
        <authorList>
            <person name="Zhang Y."/>
            <person name="Zhang G.Q."/>
            <person name="Zhang D."/>
            <person name="Liu X.D."/>
            <person name="Xu X.Y."/>
            <person name="Sun W.H."/>
            <person name="Yu X."/>
            <person name="Zhu X."/>
            <person name="Wang Z.W."/>
            <person name="Zhao X."/>
            <person name="Zhong W.Y."/>
            <person name="Chen H."/>
            <person name="Yin W.L."/>
            <person name="Huang T."/>
            <person name="Niu S.C."/>
            <person name="Liu Z.J."/>
        </authorList>
    </citation>
    <scope>NUCLEOTIDE SEQUENCE [LARGE SCALE GENOMIC DNA]</scope>
    <source>
        <strain evidence="1">Lindl</strain>
    </source>
</reference>